<dbReference type="GeneID" id="96873702"/>
<accession>A0A1C7F9L2</accession>
<dbReference type="AlphaFoldDB" id="A0A1C7F9L2"/>
<evidence type="ECO:0000313" key="3">
    <source>
        <dbReference type="Proteomes" id="UP000092528"/>
    </source>
</evidence>
<reference evidence="2 3" key="1">
    <citation type="submission" date="2016-07" db="EMBL/GenBank/DDBJ databases">
        <title>Genome sequencing of Vibrio scophthalmi strain VS-05, an isolated from Paralichthys olivaceus.</title>
        <authorList>
            <person name="Han H.-J."/>
        </authorList>
    </citation>
    <scope>NUCLEOTIDE SEQUENCE [LARGE SCALE GENOMIC DNA]</scope>
    <source>
        <strain evidence="2 3">VS-05</strain>
    </source>
</reference>
<proteinExistence type="predicted"/>
<evidence type="ECO:0000259" key="1">
    <source>
        <dbReference type="Pfam" id="PF01832"/>
    </source>
</evidence>
<dbReference type="Gene3D" id="1.10.530.10">
    <property type="match status" value="1"/>
</dbReference>
<dbReference type="PANTHER" id="PTHR40572">
    <property type="entry name" value="PROTEIN BAX"/>
    <property type="match status" value="1"/>
</dbReference>
<dbReference type="Proteomes" id="UP000092528">
    <property type="component" value="Chromosome 1"/>
</dbReference>
<gene>
    <name evidence="2" type="ORF">VSVS05_01320</name>
</gene>
<keyword evidence="3" id="KW-1185">Reference proteome</keyword>
<feature type="domain" description="Mannosyl-glycoprotein endo-beta-N-acetylglucosamidase-like" evidence="1">
    <location>
        <begin position="129"/>
        <end position="264"/>
    </location>
</feature>
<dbReference type="Pfam" id="PF01832">
    <property type="entry name" value="Glucosaminidase"/>
    <property type="match status" value="1"/>
</dbReference>
<protein>
    <submittedName>
        <fullName evidence="2">Protein bax</fullName>
    </submittedName>
</protein>
<dbReference type="PATRIC" id="fig|45658.7.peg.1294"/>
<dbReference type="EMBL" id="CP016414">
    <property type="protein sequence ID" value="ANU36447.1"/>
    <property type="molecule type" value="Genomic_DNA"/>
</dbReference>
<dbReference type="PANTHER" id="PTHR40572:SF1">
    <property type="entry name" value="PROTEIN BAX"/>
    <property type="match status" value="1"/>
</dbReference>
<dbReference type="STRING" id="45658.VSVS12_01694"/>
<dbReference type="InterPro" id="IPR002901">
    <property type="entry name" value="MGlyc_endo_b_GlcNAc-like_dom"/>
</dbReference>
<dbReference type="GO" id="GO:0004040">
    <property type="term" value="F:amidase activity"/>
    <property type="evidence" value="ECO:0007669"/>
    <property type="project" value="InterPro"/>
</dbReference>
<evidence type="ECO:0000313" key="2">
    <source>
        <dbReference type="EMBL" id="ANU36447.1"/>
    </source>
</evidence>
<name>A0A1C7F9L2_9VIBR</name>
<sequence>MHKLEIAVISAAFGLGVFGWFRFEYPTVDVEQGTTNQILFVGQAVGSAPNFASFDNVVEKKQAFFDYLRPGVELENQRVQKERARLTRVAQRFAQGSLTSEDNNYAKRLGKLYDVEVTTEGITVAWLDKMLHRVNVLPESLVMTQAANESAWGTSRFATNANNYFGQWCYSKGCGLIPLQRNDDASHEVASFDSVQESIHRYFMNVNRNRAYYDLREIRFDRQQGEQSLIDTQAAIALTNGLLKYSERGEAYVKDLQTMIRHNDEFWTDYNDLTQ</sequence>
<dbReference type="InterPro" id="IPR053195">
    <property type="entry name" value="Bax-like"/>
</dbReference>
<dbReference type="RefSeq" id="WP_065545291.1">
    <property type="nucleotide sequence ID" value="NZ_CP016414.1"/>
</dbReference>
<organism evidence="2 3">
    <name type="scientific">Vibrio scophthalmi</name>
    <dbReference type="NCBI Taxonomy" id="45658"/>
    <lineage>
        <taxon>Bacteria</taxon>
        <taxon>Pseudomonadati</taxon>
        <taxon>Pseudomonadota</taxon>
        <taxon>Gammaproteobacteria</taxon>
        <taxon>Vibrionales</taxon>
        <taxon>Vibrionaceae</taxon>
        <taxon>Vibrio</taxon>
    </lineage>
</organism>